<feature type="coiled-coil region" evidence="1">
    <location>
        <begin position="310"/>
        <end position="337"/>
    </location>
</feature>
<dbReference type="InterPro" id="IPR046347">
    <property type="entry name" value="bZIP_sf"/>
</dbReference>
<organism evidence="4">
    <name type="scientific">Haptolina brevifila</name>
    <dbReference type="NCBI Taxonomy" id="156173"/>
    <lineage>
        <taxon>Eukaryota</taxon>
        <taxon>Haptista</taxon>
        <taxon>Haptophyta</taxon>
        <taxon>Prymnesiophyceae</taxon>
        <taxon>Prymnesiales</taxon>
        <taxon>Prymnesiaceae</taxon>
        <taxon>Haptolina</taxon>
    </lineage>
</organism>
<feature type="domain" description="BZIP" evidence="3">
    <location>
        <begin position="276"/>
        <end position="340"/>
    </location>
</feature>
<evidence type="ECO:0000256" key="2">
    <source>
        <dbReference type="SAM" id="MobiDB-lite"/>
    </source>
</evidence>
<feature type="compositionally biased region" description="Pro residues" evidence="2">
    <location>
        <begin position="362"/>
        <end position="371"/>
    </location>
</feature>
<dbReference type="EMBL" id="HBGU01027644">
    <property type="protein sequence ID" value="CAD9447987.1"/>
    <property type="molecule type" value="Transcribed_RNA"/>
</dbReference>
<dbReference type="Gene3D" id="1.20.5.170">
    <property type="match status" value="1"/>
</dbReference>
<gene>
    <name evidence="4" type="ORF">CBRE1094_LOCUS15038</name>
</gene>
<dbReference type="AlphaFoldDB" id="A0A7S2D9H6"/>
<evidence type="ECO:0000259" key="3">
    <source>
        <dbReference type="SMART" id="SM00338"/>
    </source>
</evidence>
<accession>A0A7S2D9H6</accession>
<name>A0A7S2D9H6_9EUKA</name>
<feature type="region of interest" description="Disordered" evidence="2">
    <location>
        <begin position="351"/>
        <end position="372"/>
    </location>
</feature>
<keyword evidence="1" id="KW-0175">Coiled coil</keyword>
<protein>
    <recommendedName>
        <fullName evidence="3">BZIP domain-containing protein</fullName>
    </recommendedName>
</protein>
<dbReference type="InterPro" id="IPR004827">
    <property type="entry name" value="bZIP"/>
</dbReference>
<evidence type="ECO:0000313" key="4">
    <source>
        <dbReference type="EMBL" id="CAD9447987.1"/>
    </source>
</evidence>
<dbReference type="GO" id="GO:0003700">
    <property type="term" value="F:DNA-binding transcription factor activity"/>
    <property type="evidence" value="ECO:0007669"/>
    <property type="project" value="InterPro"/>
</dbReference>
<proteinExistence type="predicted"/>
<dbReference type="SUPFAM" id="SSF57959">
    <property type="entry name" value="Leucine zipper domain"/>
    <property type="match status" value="1"/>
</dbReference>
<evidence type="ECO:0000256" key="1">
    <source>
        <dbReference type="SAM" id="Coils"/>
    </source>
</evidence>
<reference evidence="4" key="1">
    <citation type="submission" date="2021-01" db="EMBL/GenBank/DDBJ databases">
        <authorList>
            <person name="Corre E."/>
            <person name="Pelletier E."/>
            <person name="Niang G."/>
            <person name="Scheremetjew M."/>
            <person name="Finn R."/>
            <person name="Kale V."/>
            <person name="Holt S."/>
            <person name="Cochrane G."/>
            <person name="Meng A."/>
            <person name="Brown T."/>
            <person name="Cohen L."/>
        </authorList>
    </citation>
    <scope>NUCLEOTIDE SEQUENCE</scope>
    <source>
        <strain evidence="4">UTEX LB 985</strain>
    </source>
</reference>
<dbReference type="SMART" id="SM00338">
    <property type="entry name" value="BRLZ"/>
    <property type="match status" value="1"/>
</dbReference>
<dbReference type="CDD" id="cd14686">
    <property type="entry name" value="bZIP"/>
    <property type="match status" value="1"/>
</dbReference>
<feature type="compositionally biased region" description="Basic and acidic residues" evidence="2">
    <location>
        <begin position="277"/>
        <end position="289"/>
    </location>
</feature>
<feature type="region of interest" description="Disordered" evidence="2">
    <location>
        <begin position="264"/>
        <end position="296"/>
    </location>
</feature>
<sequence length="467" mass="48067">MHADSSLPDVETRALECVSMSELESIVPELESLSSIDAMLQRSAGENAWVCFEADVRSAAAIALDRLRGQGSERCAELLRLCEFEEQTRCQAFQATMMGEVGPAVYQATVNSIIEKLLGKLETWEPIYYQATTQCLSDYMSALNHHCNICAVPSRQQLPAIAEGRETDMVSDAIESSDYPSGSEEADWLSVHSEGGGAYVRRISTGDLPSAGFAQGFSQGALTVLGGHLAMGGGTVSIAGGTPMAGLAAGGMTVSSAAVPMASGSAGGWGASSASEEEARKERRRESNKKASVKYRSKKAGSVHQIVAELATARQQVSALTSQVAVLSAENQLLKQQVAFLQGVMQGQQPSLGSTPALAPMPAQPAQPPPASDAGNLYCAASGSTFVPPAAALPADAPLATAPLLFSAQSAPAPAFSTAPAPASAPSALAGAAFAGAVSSAQHFPGTDCGTGCGVSEWLTADANLRI</sequence>